<reference evidence="1 2" key="1">
    <citation type="submission" date="2008-03" db="EMBL/GenBank/DDBJ databases">
        <title>Sequencing of the draft genome and assembly of Burkholderia ambifaria IOP40-10.</title>
        <authorList>
            <consortium name="US DOE Joint Genome Institute (JGI-PGF)"/>
            <person name="Copeland A."/>
            <person name="Lucas S."/>
            <person name="Lapidus A."/>
            <person name="Glavina del Rio T."/>
            <person name="Dalin E."/>
            <person name="Tice H."/>
            <person name="Bruce D."/>
            <person name="Goodwin L."/>
            <person name="Pitluck S."/>
            <person name="Larimer F."/>
            <person name="Land M.L."/>
            <person name="Hauser L."/>
            <person name="Tiedje J."/>
            <person name="Richardson P."/>
        </authorList>
    </citation>
    <scope>NUCLEOTIDE SEQUENCE [LARGE SCALE GENOMIC DNA]</scope>
    <source>
        <strain evidence="1 2">IOP40-10</strain>
    </source>
</reference>
<dbReference type="AlphaFoldDB" id="B1FHW6"/>
<protein>
    <submittedName>
        <fullName evidence="1">Uncharacterized protein</fullName>
    </submittedName>
</protein>
<dbReference type="Proteomes" id="UP000005463">
    <property type="component" value="Unassembled WGS sequence"/>
</dbReference>
<sequence length="267" mass="28754">MNPSRVDFAPRVDAWLHTWCISGIDYANRNVAHGETRSQILEAACRVQQLAQQGRVARLEYLAGGVFLGKIDMGADVTRIANKIETSGLPSPIKSRLVNIAGCKVRQAQAGITASLELAMEVARARVLRGAPCGRTAIEHGIACTEEEASAYPGRGFRFYRAQNWIQMHAARGPAGRRVERGESCSIVAAEHEIVLPEALRELESRAILSVGQQMVDRGDTLEQIVDALGIQCSASHALLLYMIDTRAIRIGLNGAAGETGPDAGQG</sequence>
<comment type="caution">
    <text evidence="1">The sequence shown here is derived from an EMBL/GenBank/DDBJ whole genome shotgun (WGS) entry which is preliminary data.</text>
</comment>
<name>B1FHW6_9BURK</name>
<gene>
    <name evidence="1" type="ORF">BamIOP4010DRAFT_3626</name>
</gene>
<evidence type="ECO:0000313" key="1">
    <source>
        <dbReference type="EMBL" id="EDT02837.1"/>
    </source>
</evidence>
<organism evidence="1 2">
    <name type="scientific">Burkholderia ambifaria IOP40-10</name>
    <dbReference type="NCBI Taxonomy" id="396596"/>
    <lineage>
        <taxon>Bacteria</taxon>
        <taxon>Pseudomonadati</taxon>
        <taxon>Pseudomonadota</taxon>
        <taxon>Betaproteobacteria</taxon>
        <taxon>Burkholderiales</taxon>
        <taxon>Burkholderiaceae</taxon>
        <taxon>Burkholderia</taxon>
        <taxon>Burkholderia cepacia complex</taxon>
    </lineage>
</organism>
<dbReference type="EMBL" id="ABLC01000096">
    <property type="protein sequence ID" value="EDT02837.1"/>
    <property type="molecule type" value="Genomic_DNA"/>
</dbReference>
<proteinExistence type="predicted"/>
<accession>B1FHW6</accession>
<evidence type="ECO:0000313" key="2">
    <source>
        <dbReference type="Proteomes" id="UP000005463"/>
    </source>
</evidence>
<dbReference type="RefSeq" id="WP_006752802.1">
    <property type="nucleotide sequence ID" value="NZ_ABLC01000096.1"/>
</dbReference>
<dbReference type="PATRIC" id="fig|396596.7.peg.3946"/>